<proteinExistence type="predicted"/>
<evidence type="ECO:0000313" key="1">
    <source>
        <dbReference type="EMBL" id="JAD19853.1"/>
    </source>
</evidence>
<accession>A0A0A8Y520</accession>
<reference evidence="1" key="2">
    <citation type="journal article" date="2015" name="Data Brief">
        <title>Shoot transcriptome of the giant reed, Arundo donax.</title>
        <authorList>
            <person name="Barrero R.A."/>
            <person name="Guerrero F.D."/>
            <person name="Moolhuijzen P."/>
            <person name="Goolsby J.A."/>
            <person name="Tidwell J."/>
            <person name="Bellgard S.E."/>
            <person name="Bellgard M.I."/>
        </authorList>
    </citation>
    <scope>NUCLEOTIDE SEQUENCE</scope>
    <source>
        <tissue evidence="1">Shoot tissue taken approximately 20 cm above the soil surface</tissue>
    </source>
</reference>
<sequence length="47" mass="5357">MIPSAKLHHPVEEKPSIQVRQHCGEDYSMRNVEYFATNIVTECSGHS</sequence>
<organism evidence="1">
    <name type="scientific">Arundo donax</name>
    <name type="common">Giant reed</name>
    <name type="synonym">Donax arundinaceus</name>
    <dbReference type="NCBI Taxonomy" id="35708"/>
    <lineage>
        <taxon>Eukaryota</taxon>
        <taxon>Viridiplantae</taxon>
        <taxon>Streptophyta</taxon>
        <taxon>Embryophyta</taxon>
        <taxon>Tracheophyta</taxon>
        <taxon>Spermatophyta</taxon>
        <taxon>Magnoliopsida</taxon>
        <taxon>Liliopsida</taxon>
        <taxon>Poales</taxon>
        <taxon>Poaceae</taxon>
        <taxon>PACMAD clade</taxon>
        <taxon>Arundinoideae</taxon>
        <taxon>Arundineae</taxon>
        <taxon>Arundo</taxon>
    </lineage>
</organism>
<dbReference type="AlphaFoldDB" id="A0A0A8Y520"/>
<name>A0A0A8Y520_ARUDO</name>
<protein>
    <submittedName>
        <fullName evidence="1">Uncharacterized protein</fullName>
    </submittedName>
</protein>
<reference evidence="1" key="1">
    <citation type="submission" date="2014-09" db="EMBL/GenBank/DDBJ databases">
        <authorList>
            <person name="Magalhaes I.L.F."/>
            <person name="Oliveira U."/>
            <person name="Santos F.R."/>
            <person name="Vidigal T.H.D.A."/>
            <person name="Brescovit A.D."/>
            <person name="Santos A.J."/>
        </authorList>
    </citation>
    <scope>NUCLEOTIDE SEQUENCE</scope>
    <source>
        <tissue evidence="1">Shoot tissue taken approximately 20 cm above the soil surface</tissue>
    </source>
</reference>
<dbReference type="EMBL" id="GBRH01278042">
    <property type="protein sequence ID" value="JAD19853.1"/>
    <property type="molecule type" value="Transcribed_RNA"/>
</dbReference>